<proteinExistence type="predicted"/>
<dbReference type="InterPro" id="IPR018631">
    <property type="entry name" value="AAA-ATPase-like_dom"/>
</dbReference>
<dbReference type="Pfam" id="PF09820">
    <property type="entry name" value="AAA-ATPase_like"/>
    <property type="match status" value="1"/>
</dbReference>
<protein>
    <submittedName>
        <fullName evidence="2">Putative AAA-ATPase</fullName>
    </submittedName>
</protein>
<feature type="domain" description="AAA-ATPase-like" evidence="1">
    <location>
        <begin position="7"/>
        <end position="75"/>
    </location>
</feature>
<reference evidence="2 3" key="1">
    <citation type="submission" date="2018-01" db="EMBL/GenBank/DDBJ databases">
        <authorList>
            <person name="Gaut B.S."/>
            <person name="Morton B.R."/>
            <person name="Clegg M.T."/>
            <person name="Duvall M.R."/>
        </authorList>
    </citation>
    <scope>NUCLEOTIDE SEQUENCE [LARGE SCALE GENOMIC DNA]</scope>
    <source>
        <strain evidence="2">GP69</strain>
    </source>
</reference>
<dbReference type="Pfam" id="PF08011">
    <property type="entry name" value="PDDEXK_9"/>
    <property type="match status" value="1"/>
</dbReference>
<evidence type="ECO:0000259" key="1">
    <source>
        <dbReference type="Pfam" id="PF09820"/>
    </source>
</evidence>
<dbReference type="Proteomes" id="UP000236311">
    <property type="component" value="Unassembled WGS sequence"/>
</dbReference>
<organism evidence="2 3">
    <name type="scientific">Acetatifactor muris</name>
    <dbReference type="NCBI Taxonomy" id="879566"/>
    <lineage>
        <taxon>Bacteria</taxon>
        <taxon>Bacillati</taxon>
        <taxon>Bacillota</taxon>
        <taxon>Clostridia</taxon>
        <taxon>Lachnospirales</taxon>
        <taxon>Lachnospiraceae</taxon>
        <taxon>Acetatifactor</taxon>
    </lineage>
</organism>
<keyword evidence="3" id="KW-1185">Reference proteome</keyword>
<name>A0A2K4ZEE4_9FIRM</name>
<dbReference type="PANTHER" id="PTHR34825:SF1">
    <property type="entry name" value="AAA-ATPASE-LIKE DOMAIN-CONTAINING PROTEIN"/>
    <property type="match status" value="1"/>
</dbReference>
<gene>
    <name evidence="2" type="ORF">AMURIS_01542</name>
</gene>
<evidence type="ECO:0000313" key="2">
    <source>
        <dbReference type="EMBL" id="SOY28828.1"/>
    </source>
</evidence>
<sequence length="422" mass="48745">MDDYSAISSLGTLSEFLYRYYGRKVIILLDEYDTPLQEAWVYGYWQEMVELIRGLFNSTFKTNPYLERAVMTGITSGHIASCEAKESIFSDLNHLTVVTSTSEMYGDCFGFTEEEVFSALDEYGMQDKRTDVKRWYDGFTFGEHRDIYNPWSIINYLKTGRFATYWANTSSNGLVDKLIREGSAEIKISMENLLKGEHLQKEIDEQIIFDQLDTDESAIWSLFLASGYLKAESYMLNEETGADIYELALTNKEVQFMFRKMIKKWFTRSGTVYNGFIRALLQDDIKSMNAYMNRVALSTFSYFDSGRNPSAETQPERFYHGFVLGLAVELADRYIITSNRESGFGRYDVVMEPKNRTDNAIVMEFKVRDSREEASLENTADAALKQIRDQRYEAVLENSGISRERIRSYGFAFEGKEVLIRG</sequence>
<accession>A0A2K4ZEE4</accession>
<dbReference type="InterPro" id="IPR012547">
    <property type="entry name" value="PDDEXK_9"/>
</dbReference>
<dbReference type="AlphaFoldDB" id="A0A2K4ZEE4"/>
<dbReference type="PANTHER" id="PTHR34825">
    <property type="entry name" value="CONSERVED PROTEIN, WITH A WEAK D-GALACTARATE DEHYDRATASE/ALTRONATE HYDROLASE DOMAIN"/>
    <property type="match status" value="1"/>
</dbReference>
<dbReference type="EMBL" id="OFSM01000007">
    <property type="protein sequence ID" value="SOY28828.1"/>
    <property type="molecule type" value="Genomic_DNA"/>
</dbReference>
<evidence type="ECO:0000313" key="3">
    <source>
        <dbReference type="Proteomes" id="UP000236311"/>
    </source>
</evidence>